<keyword evidence="4" id="KW-0443">Lipid metabolism</keyword>
<keyword evidence="8" id="KW-1185">Reference proteome</keyword>
<name>A0A0A1F7P2_9BURK</name>
<dbReference type="Proteomes" id="UP000030302">
    <property type="component" value="Chromosome"/>
</dbReference>
<evidence type="ECO:0000313" key="7">
    <source>
        <dbReference type="EMBL" id="AIY40551.1"/>
    </source>
</evidence>
<dbReference type="GO" id="GO:0009395">
    <property type="term" value="P:phospholipid catabolic process"/>
    <property type="evidence" value="ECO:0007669"/>
    <property type="project" value="TreeGrafter"/>
</dbReference>
<gene>
    <name evidence="7" type="ORF">LT85_1393</name>
</gene>
<dbReference type="EMBL" id="CP009962">
    <property type="protein sequence ID" value="AIY40551.1"/>
    <property type="molecule type" value="Genomic_DNA"/>
</dbReference>
<keyword evidence="5" id="KW-0175">Coiled coil</keyword>
<dbReference type="PANTHER" id="PTHR18896:SF76">
    <property type="entry name" value="PHOSPHOLIPASE"/>
    <property type="match status" value="1"/>
</dbReference>
<evidence type="ECO:0000256" key="2">
    <source>
        <dbReference type="ARBA" id="ARBA00022737"/>
    </source>
</evidence>
<dbReference type="InterPro" id="IPR001736">
    <property type="entry name" value="PLipase_D/transphosphatidylase"/>
</dbReference>
<reference evidence="8" key="1">
    <citation type="journal article" date="2014" name="Soil Biol. Biochem.">
        <title>Structure and function of bacterial communities in ageing soils: Insights from the Mendocino ecological staircase.</title>
        <authorList>
            <person name="Uroz S."/>
            <person name="Tech J.J."/>
            <person name="Sawaya N.A."/>
            <person name="Frey-Klett P."/>
            <person name="Leveau J.H.J."/>
        </authorList>
    </citation>
    <scope>NUCLEOTIDE SEQUENCE [LARGE SCALE GENOMIC DNA]</scope>
    <source>
        <strain evidence="8">Cal35</strain>
    </source>
</reference>
<dbReference type="InterPro" id="IPR015679">
    <property type="entry name" value="PLipase_D_fam"/>
</dbReference>
<dbReference type="GO" id="GO:0004630">
    <property type="term" value="F:phospholipase D activity"/>
    <property type="evidence" value="ECO:0007669"/>
    <property type="project" value="UniProtKB-EC"/>
</dbReference>
<evidence type="ECO:0000256" key="4">
    <source>
        <dbReference type="ARBA" id="ARBA00023098"/>
    </source>
</evidence>
<feature type="coiled-coil region" evidence="5">
    <location>
        <begin position="444"/>
        <end position="494"/>
    </location>
</feature>
<evidence type="ECO:0000313" key="8">
    <source>
        <dbReference type="Proteomes" id="UP000030302"/>
    </source>
</evidence>
<dbReference type="STRING" id="279058.LT85_1393"/>
<dbReference type="PROSITE" id="PS50035">
    <property type="entry name" value="PLD"/>
    <property type="match status" value="1"/>
</dbReference>
<proteinExistence type="predicted"/>
<feature type="domain" description="PLD phosphodiesterase" evidence="6">
    <location>
        <begin position="521"/>
        <end position="548"/>
    </location>
</feature>
<evidence type="ECO:0000256" key="5">
    <source>
        <dbReference type="SAM" id="Coils"/>
    </source>
</evidence>
<keyword evidence="2" id="KW-0677">Repeat</keyword>
<dbReference type="Gene3D" id="3.30.870.10">
    <property type="entry name" value="Endonuclease Chain A"/>
    <property type="match status" value="2"/>
</dbReference>
<keyword evidence="3" id="KW-0378">Hydrolase</keyword>
<dbReference type="PANTHER" id="PTHR18896">
    <property type="entry name" value="PHOSPHOLIPASE D"/>
    <property type="match status" value="1"/>
</dbReference>
<accession>A0A0A1F7P2</accession>
<evidence type="ECO:0000256" key="1">
    <source>
        <dbReference type="ARBA" id="ARBA00000798"/>
    </source>
</evidence>
<dbReference type="SMART" id="SM00155">
    <property type="entry name" value="PLDc"/>
    <property type="match status" value="2"/>
</dbReference>
<dbReference type="RefSeq" id="WP_038486960.1">
    <property type="nucleotide sequence ID" value="NZ_CP009962.1"/>
</dbReference>
<protein>
    <submittedName>
        <fullName evidence="7">Putative phospholipase protein</fullName>
    </submittedName>
</protein>
<dbReference type="KEGG" id="care:LT85_1393"/>
<dbReference type="OrthoDB" id="8828485at2"/>
<dbReference type="InterPro" id="IPR025202">
    <property type="entry name" value="PLD-like_dom"/>
</dbReference>
<dbReference type="AlphaFoldDB" id="A0A0A1F7P2"/>
<evidence type="ECO:0000256" key="3">
    <source>
        <dbReference type="ARBA" id="ARBA00022801"/>
    </source>
</evidence>
<dbReference type="HOGENOM" id="CLU_013419_1_0_4"/>
<sequence length="629" mass="70687">MTQQQSIVVPIALSRTNTATLTLPWFVQRTEYLPAPATYKPLVNGEEAFGAVYDAILAAQHTVDIICWGFQPSMQFKRGPGVSALCIGDLLIKKGREGVKIRLLCWADFLHLAQASENSTPGDGFWRSLSTQNENNTQREYDRNWYYQARAAGSPEQQEFIGNLRATTTAHSQDVSARPQLTVPPLKNIQVGTRDFSLSDRAEIVYRELMHRSDKDLSKIAVVGSFGLEPSHHQKMILVDYEAPEQALGFVMGHNTLDTYWDNDAHGYARMHPNFGRNGETPRQDMSSLVTGPVLAYLNENFCQAWKRTTNVDLLSKRKPLASALKVRRDMGTAVMAQITRTQSQEGKQDIKTLYLQAANNATQFIYIENQYFRWSALATQIKAIAKRHVEWGRDPGQDGPIHLFVVTNSSDEGMGDGTVSTYNMLNSLGRADVIPGVARLERDDQLLAQRDAAQQQLERAQMTRQYVDSDKQVQMAQQKLDTVNQQLSENKKAIIPMEIPGLKVHVCTLVAPDSPADAWMPVYVHSKIMIVDDVFLTHGSANINVRSMEVDSELNICHENAAVTHPLRRRLWNIHTKGLGAQDKAVDAFKTWRDIIQKNSDRQASKVQSPYASLVGFYRASTKRSRLD</sequence>
<organism evidence="7 8">
    <name type="scientific">Collimonas arenae</name>
    <dbReference type="NCBI Taxonomy" id="279058"/>
    <lineage>
        <taxon>Bacteria</taxon>
        <taxon>Pseudomonadati</taxon>
        <taxon>Pseudomonadota</taxon>
        <taxon>Betaproteobacteria</taxon>
        <taxon>Burkholderiales</taxon>
        <taxon>Oxalobacteraceae</taxon>
        <taxon>Collimonas</taxon>
    </lineage>
</organism>
<dbReference type="Pfam" id="PF13091">
    <property type="entry name" value="PLDc_2"/>
    <property type="match status" value="1"/>
</dbReference>
<comment type="catalytic activity">
    <reaction evidence="1">
        <text>a 1,2-diacyl-sn-glycero-3-phosphocholine + H2O = a 1,2-diacyl-sn-glycero-3-phosphate + choline + H(+)</text>
        <dbReference type="Rhea" id="RHEA:14445"/>
        <dbReference type="ChEBI" id="CHEBI:15354"/>
        <dbReference type="ChEBI" id="CHEBI:15377"/>
        <dbReference type="ChEBI" id="CHEBI:15378"/>
        <dbReference type="ChEBI" id="CHEBI:57643"/>
        <dbReference type="ChEBI" id="CHEBI:58608"/>
        <dbReference type="EC" id="3.1.4.4"/>
    </reaction>
</comment>
<evidence type="ECO:0000259" key="6">
    <source>
        <dbReference type="PROSITE" id="PS50035"/>
    </source>
</evidence>
<dbReference type="SUPFAM" id="SSF56024">
    <property type="entry name" value="Phospholipase D/nuclease"/>
    <property type="match status" value="2"/>
</dbReference>